<gene>
    <name evidence="2" type="ORF">I8U22_06010</name>
</gene>
<name>A0ABS0QGH8_THEVU</name>
<feature type="transmembrane region" description="Helical" evidence="1">
    <location>
        <begin position="43"/>
        <end position="64"/>
    </location>
</feature>
<dbReference type="EMBL" id="JAECVU010000002">
    <property type="protein sequence ID" value="MBH8588374.1"/>
    <property type="molecule type" value="Genomic_DNA"/>
</dbReference>
<keyword evidence="3" id="KW-1185">Reference proteome</keyword>
<protein>
    <submittedName>
        <fullName evidence="2">Anion permease</fullName>
    </submittedName>
</protein>
<evidence type="ECO:0000256" key="1">
    <source>
        <dbReference type="SAM" id="Phobius"/>
    </source>
</evidence>
<evidence type="ECO:0000313" key="2">
    <source>
        <dbReference type="EMBL" id="MBH8588374.1"/>
    </source>
</evidence>
<dbReference type="Proteomes" id="UP000641910">
    <property type="component" value="Unassembled WGS sequence"/>
</dbReference>
<organism evidence="2 3">
    <name type="scientific">Thermoactinomyces vulgaris</name>
    <dbReference type="NCBI Taxonomy" id="2026"/>
    <lineage>
        <taxon>Bacteria</taxon>
        <taxon>Bacillati</taxon>
        <taxon>Bacillota</taxon>
        <taxon>Bacilli</taxon>
        <taxon>Bacillales</taxon>
        <taxon>Thermoactinomycetaceae</taxon>
        <taxon>Thermoactinomyces</taxon>
    </lineage>
</organism>
<evidence type="ECO:0000313" key="3">
    <source>
        <dbReference type="Proteomes" id="UP000641910"/>
    </source>
</evidence>
<keyword evidence="1" id="KW-1133">Transmembrane helix</keyword>
<accession>A0ABS0QGH8</accession>
<sequence>MFLHDHHSSGTSYSFILPVAIPPIVVVFRSGYLRIPDITRAGFALNVIVVFIVSLIIYFLLWVARGIDLNSVPDIFKQ</sequence>
<comment type="caution">
    <text evidence="2">The sequence shown here is derived from an EMBL/GenBank/DDBJ whole genome shotgun (WGS) entry which is preliminary data.</text>
</comment>
<proteinExistence type="predicted"/>
<keyword evidence="1" id="KW-0472">Membrane</keyword>
<keyword evidence="1" id="KW-0812">Transmembrane</keyword>
<feature type="transmembrane region" description="Helical" evidence="1">
    <location>
        <begin position="12"/>
        <end position="31"/>
    </location>
</feature>
<reference evidence="2 3" key="1">
    <citation type="submission" date="2020-12" db="EMBL/GenBank/DDBJ databases">
        <title>WGS of Thermoactinomyces spp.</title>
        <authorList>
            <person name="Cheng K."/>
        </authorList>
    </citation>
    <scope>NUCLEOTIDE SEQUENCE [LARGE SCALE GENOMIC DNA]</scope>
    <source>
        <strain evidence="3">CICC 10650\ACCC 41061</strain>
    </source>
</reference>